<sequence>MLTTGCRASAFLLVSDNEVRILFHISHNLPLFHTSDLMYVSNVTKILNFSSCSGSGTE</sequence>
<protein>
    <submittedName>
        <fullName evidence="1">Uncharacterized protein</fullName>
    </submittedName>
</protein>
<reference evidence="1" key="1">
    <citation type="submission" date="2014-11" db="EMBL/GenBank/DDBJ databases">
        <authorList>
            <person name="Amaro Gonzalez C."/>
        </authorList>
    </citation>
    <scope>NUCLEOTIDE SEQUENCE</scope>
</reference>
<organism evidence="1">
    <name type="scientific">Anguilla anguilla</name>
    <name type="common">European freshwater eel</name>
    <name type="synonym">Muraena anguilla</name>
    <dbReference type="NCBI Taxonomy" id="7936"/>
    <lineage>
        <taxon>Eukaryota</taxon>
        <taxon>Metazoa</taxon>
        <taxon>Chordata</taxon>
        <taxon>Craniata</taxon>
        <taxon>Vertebrata</taxon>
        <taxon>Euteleostomi</taxon>
        <taxon>Actinopterygii</taxon>
        <taxon>Neopterygii</taxon>
        <taxon>Teleostei</taxon>
        <taxon>Anguilliformes</taxon>
        <taxon>Anguillidae</taxon>
        <taxon>Anguilla</taxon>
    </lineage>
</organism>
<proteinExistence type="predicted"/>
<dbReference type="AlphaFoldDB" id="A0A0E9WG89"/>
<dbReference type="EMBL" id="GBXM01019286">
    <property type="protein sequence ID" value="JAH89291.1"/>
    <property type="molecule type" value="Transcribed_RNA"/>
</dbReference>
<reference evidence="1" key="2">
    <citation type="journal article" date="2015" name="Fish Shellfish Immunol.">
        <title>Early steps in the European eel (Anguilla anguilla)-Vibrio vulnificus interaction in the gills: Role of the RtxA13 toxin.</title>
        <authorList>
            <person name="Callol A."/>
            <person name="Pajuelo D."/>
            <person name="Ebbesson L."/>
            <person name="Teles M."/>
            <person name="MacKenzie S."/>
            <person name="Amaro C."/>
        </authorList>
    </citation>
    <scope>NUCLEOTIDE SEQUENCE</scope>
</reference>
<evidence type="ECO:0000313" key="1">
    <source>
        <dbReference type="EMBL" id="JAH89291.1"/>
    </source>
</evidence>
<accession>A0A0E9WG89</accession>
<name>A0A0E9WG89_ANGAN</name>